<evidence type="ECO:0000313" key="2">
    <source>
        <dbReference type="EMBL" id="CDF79714.1"/>
    </source>
</evidence>
<protein>
    <recommendedName>
        <fullName evidence="4">Molecular chaperone DnaK</fullName>
    </recommendedName>
</protein>
<sequence>MKTMKIILGIGALSIAGFFMVAADHIDAPAVKGGTSDITDFYAFQGEDTKNIVFVANVQGLLSPSASNDAMFDESTLIEINIDTNDDKIEDWVIQAIPREGKMYFFGPVKPTATGLSSQIETMGITAMVDISTYGNDAVIANTNGMKFFAGPRDDPFFMDFAQYTEIIAGNASSFNETGSDTFAGTNVMSVVVELPKSMIGGSGTINTWVESKTKQ</sequence>
<proteinExistence type="predicted"/>
<keyword evidence="3" id="KW-1185">Reference proteome</keyword>
<dbReference type="Pfam" id="PF14224">
    <property type="entry name" value="DUF4331"/>
    <property type="match status" value="2"/>
</dbReference>
<feature type="chain" id="PRO_5004602740" description="Molecular chaperone DnaK" evidence="1">
    <location>
        <begin position="24"/>
        <end position="216"/>
    </location>
</feature>
<dbReference type="PATRIC" id="fig|1347342.6.peg.2007"/>
<dbReference type="STRING" id="1347342.BN863_20020"/>
<dbReference type="Proteomes" id="UP000016160">
    <property type="component" value="Chromosome"/>
</dbReference>
<keyword evidence="1" id="KW-0732">Signal</keyword>
<dbReference type="EMBL" id="HG315671">
    <property type="protein sequence ID" value="CDF79714.1"/>
    <property type="molecule type" value="Genomic_DNA"/>
</dbReference>
<reference evidence="2 3" key="1">
    <citation type="journal article" date="2013" name="Appl. Environ. Microbiol.">
        <title>The genome of the alga-associated marine flavobacterium Formosa agariphila KMM 3901T reveals a broad potential for degradation of algal polysaccharides.</title>
        <authorList>
            <person name="Mann A.J."/>
            <person name="Hahnke R.L."/>
            <person name="Huang S."/>
            <person name="Werner J."/>
            <person name="Xing P."/>
            <person name="Barbeyron T."/>
            <person name="Huettel B."/>
            <person name="Stueber K."/>
            <person name="Reinhardt R."/>
            <person name="Harder J."/>
            <person name="Gloeckner F.O."/>
            <person name="Amann R.I."/>
            <person name="Teeling H."/>
        </authorList>
    </citation>
    <scope>NUCLEOTIDE SEQUENCE [LARGE SCALE GENOMIC DNA]</scope>
    <source>
        <strain evidence="3">DSM 15362 / KCTC 12365 / LMG 23005 / KMM 3901</strain>
    </source>
</reference>
<dbReference type="OrthoDB" id="9791748at2"/>
<dbReference type="HOGENOM" id="CLU_1265831_0_0_10"/>
<evidence type="ECO:0008006" key="4">
    <source>
        <dbReference type="Google" id="ProtNLM"/>
    </source>
</evidence>
<dbReference type="InterPro" id="IPR025566">
    <property type="entry name" value="DUF4331"/>
</dbReference>
<feature type="signal peptide" evidence="1">
    <location>
        <begin position="1"/>
        <end position="23"/>
    </location>
</feature>
<dbReference type="AlphaFoldDB" id="T2KP04"/>
<evidence type="ECO:0000313" key="3">
    <source>
        <dbReference type="Proteomes" id="UP000016160"/>
    </source>
</evidence>
<gene>
    <name evidence="2" type="ORF">BN863_20020</name>
</gene>
<dbReference type="eggNOG" id="ENOG5030MNA">
    <property type="taxonomic scope" value="Bacteria"/>
</dbReference>
<organism evidence="2 3">
    <name type="scientific">Formosa agariphila (strain DSM 15362 / KCTC 12365 / LMG 23005 / KMM 3901 / M-2Alg 35-1)</name>
    <dbReference type="NCBI Taxonomy" id="1347342"/>
    <lineage>
        <taxon>Bacteria</taxon>
        <taxon>Pseudomonadati</taxon>
        <taxon>Bacteroidota</taxon>
        <taxon>Flavobacteriia</taxon>
        <taxon>Flavobacteriales</taxon>
        <taxon>Flavobacteriaceae</taxon>
        <taxon>Formosa</taxon>
    </lineage>
</organism>
<dbReference type="RefSeq" id="WP_038530113.1">
    <property type="nucleotide sequence ID" value="NZ_HG315671.1"/>
</dbReference>
<name>T2KP04_FORAG</name>
<evidence type="ECO:0000256" key="1">
    <source>
        <dbReference type="SAM" id="SignalP"/>
    </source>
</evidence>
<accession>T2KP04</accession>